<dbReference type="Gene3D" id="1.10.260.40">
    <property type="entry name" value="lambda repressor-like DNA-binding domains"/>
    <property type="match status" value="1"/>
</dbReference>
<dbReference type="InterPro" id="IPR039418">
    <property type="entry name" value="LexA-like"/>
</dbReference>
<evidence type="ECO:0000313" key="7">
    <source>
        <dbReference type="Proteomes" id="UP000229498"/>
    </source>
</evidence>
<dbReference type="SUPFAM" id="SSF51306">
    <property type="entry name" value="LexA/Signal peptidase"/>
    <property type="match status" value="1"/>
</dbReference>
<dbReference type="RefSeq" id="WP_109794275.1">
    <property type="nucleotide sequence ID" value="NZ_PHIG01000018.1"/>
</dbReference>
<dbReference type="CDD" id="cd06529">
    <property type="entry name" value="S24_LexA-like"/>
    <property type="match status" value="1"/>
</dbReference>
<dbReference type="OrthoDB" id="528805at2"/>
<dbReference type="Pfam" id="PF00717">
    <property type="entry name" value="Peptidase_S24"/>
    <property type="match status" value="1"/>
</dbReference>
<accession>A0A2M9G510</accession>
<dbReference type="Proteomes" id="UP000229498">
    <property type="component" value="Unassembled WGS sequence"/>
</dbReference>
<keyword evidence="3" id="KW-0804">Transcription</keyword>
<dbReference type="InterPro" id="IPR001387">
    <property type="entry name" value="Cro/C1-type_HTH"/>
</dbReference>
<dbReference type="InterPro" id="IPR010982">
    <property type="entry name" value="Lambda_DNA-bd_dom_sf"/>
</dbReference>
<sequence>MNQELLDRIDDRLRARGLTDYRASMLAAGRPEIIRNIRRGRSRNPRRDTLEKLAHVLDCSFEWLATGRGPVAPPPENPGDAETAHSGDPALPPRRGMPADVPVLGTAAGSLQSAFQLHAGAPIDHVRRPPGVATAVDIYAIYVVGDSMAPRFEDGELVYVSGRRPARAGDYVVVQVGGGDEDVEAYCKRLVRRDAERVVLEQYNPAGTFELPAATVTAVHKVLTLNDLFGV</sequence>
<evidence type="ECO:0000256" key="2">
    <source>
        <dbReference type="ARBA" id="ARBA00023125"/>
    </source>
</evidence>
<feature type="region of interest" description="Disordered" evidence="4">
    <location>
        <begin position="68"/>
        <end position="92"/>
    </location>
</feature>
<name>A0A2M9G510_9PROT</name>
<keyword evidence="1" id="KW-0805">Transcription regulation</keyword>
<dbReference type="InterPro" id="IPR036286">
    <property type="entry name" value="LexA/Signal_pep-like_sf"/>
</dbReference>
<evidence type="ECO:0000256" key="4">
    <source>
        <dbReference type="SAM" id="MobiDB-lite"/>
    </source>
</evidence>
<dbReference type="EMBL" id="PHIG01000018">
    <property type="protein sequence ID" value="PJK30803.1"/>
    <property type="molecule type" value="Genomic_DNA"/>
</dbReference>
<evidence type="ECO:0000256" key="3">
    <source>
        <dbReference type="ARBA" id="ARBA00023163"/>
    </source>
</evidence>
<dbReference type="AlphaFoldDB" id="A0A2M9G510"/>
<gene>
    <name evidence="6" type="ORF">CVT23_05395</name>
</gene>
<dbReference type="PANTHER" id="PTHR40661">
    <property type="match status" value="1"/>
</dbReference>
<reference evidence="6 7" key="1">
    <citation type="submission" date="2017-11" db="EMBL/GenBank/DDBJ databases">
        <title>Draft genome sequence of Rhizobiales bacterium SY3-13.</title>
        <authorList>
            <person name="Sun C."/>
        </authorList>
    </citation>
    <scope>NUCLEOTIDE SEQUENCE [LARGE SCALE GENOMIC DNA]</scope>
    <source>
        <strain evidence="6 7">SY3-13</strain>
    </source>
</reference>
<keyword evidence="2" id="KW-0238">DNA-binding</keyword>
<proteinExistence type="predicted"/>
<dbReference type="SUPFAM" id="SSF47413">
    <property type="entry name" value="lambda repressor-like DNA-binding domains"/>
    <property type="match status" value="1"/>
</dbReference>
<feature type="domain" description="HTH cro/C1-type" evidence="5">
    <location>
        <begin position="34"/>
        <end position="64"/>
    </location>
</feature>
<keyword evidence="7" id="KW-1185">Reference proteome</keyword>
<protein>
    <submittedName>
        <fullName evidence="6">XRE family transcriptional regulator</fullName>
    </submittedName>
</protein>
<dbReference type="GO" id="GO:0003677">
    <property type="term" value="F:DNA binding"/>
    <property type="evidence" value="ECO:0007669"/>
    <property type="project" value="UniProtKB-KW"/>
</dbReference>
<evidence type="ECO:0000256" key="1">
    <source>
        <dbReference type="ARBA" id="ARBA00023015"/>
    </source>
</evidence>
<comment type="caution">
    <text evidence="6">The sequence shown here is derived from an EMBL/GenBank/DDBJ whole genome shotgun (WGS) entry which is preliminary data.</text>
</comment>
<dbReference type="PROSITE" id="PS50943">
    <property type="entry name" value="HTH_CROC1"/>
    <property type="match status" value="1"/>
</dbReference>
<dbReference type="PANTHER" id="PTHR40661:SF3">
    <property type="entry name" value="FELS-1 PROPHAGE TRANSCRIPTIONAL REGULATOR"/>
    <property type="match status" value="1"/>
</dbReference>
<dbReference type="InterPro" id="IPR015927">
    <property type="entry name" value="Peptidase_S24_S26A/B/C"/>
</dbReference>
<evidence type="ECO:0000259" key="5">
    <source>
        <dbReference type="PROSITE" id="PS50943"/>
    </source>
</evidence>
<dbReference type="Gene3D" id="2.10.109.10">
    <property type="entry name" value="Umud Fragment, subunit A"/>
    <property type="match status" value="1"/>
</dbReference>
<evidence type="ECO:0000313" key="6">
    <source>
        <dbReference type="EMBL" id="PJK30803.1"/>
    </source>
</evidence>
<organism evidence="6 7">
    <name type="scientific">Minwuia thermotolerans</name>
    <dbReference type="NCBI Taxonomy" id="2056226"/>
    <lineage>
        <taxon>Bacteria</taxon>
        <taxon>Pseudomonadati</taxon>
        <taxon>Pseudomonadota</taxon>
        <taxon>Alphaproteobacteria</taxon>
        <taxon>Minwuiales</taxon>
        <taxon>Minwuiaceae</taxon>
        <taxon>Minwuia</taxon>
    </lineage>
</organism>